<evidence type="ECO:0000256" key="1">
    <source>
        <dbReference type="SAM" id="SignalP"/>
    </source>
</evidence>
<sequence length="98" mass="9856">MGVLAGLTAVLPSLPAFAAQNTAAASQSVSPSLQAAFAAAALEFGGPEGVLLAVSTRRVQRDSLSDFPPVRPETVPAKACSAGALFPPFSCSPEARCL</sequence>
<keyword evidence="1" id="KW-0732">Signal</keyword>
<accession>E3FQ84</accession>
<gene>
    <name evidence="2" type="ordered locus">STAUR_0385</name>
</gene>
<dbReference type="EMBL" id="CP002271">
    <property type="protein sequence ID" value="ADO68194.1"/>
    <property type="molecule type" value="Genomic_DNA"/>
</dbReference>
<keyword evidence="3" id="KW-1185">Reference proteome</keyword>
<evidence type="ECO:0000313" key="3">
    <source>
        <dbReference type="Proteomes" id="UP000001351"/>
    </source>
</evidence>
<dbReference type="HOGENOM" id="CLU_2332286_0_0_7"/>
<dbReference type="AlphaFoldDB" id="E3FQ84"/>
<feature type="chain" id="PRO_5003168737" evidence="1">
    <location>
        <begin position="19"/>
        <end position="98"/>
    </location>
</feature>
<name>E3FQ84_STIAD</name>
<feature type="signal peptide" evidence="1">
    <location>
        <begin position="1"/>
        <end position="18"/>
    </location>
</feature>
<protein>
    <submittedName>
        <fullName evidence="2">Uncharacterized protein</fullName>
    </submittedName>
</protein>
<dbReference type="Proteomes" id="UP000001351">
    <property type="component" value="Chromosome"/>
</dbReference>
<dbReference type="STRING" id="378806.STAUR_0385"/>
<proteinExistence type="predicted"/>
<organism evidence="2 3">
    <name type="scientific">Stigmatella aurantiaca (strain DW4/3-1)</name>
    <dbReference type="NCBI Taxonomy" id="378806"/>
    <lineage>
        <taxon>Bacteria</taxon>
        <taxon>Pseudomonadati</taxon>
        <taxon>Myxococcota</taxon>
        <taxon>Myxococcia</taxon>
        <taxon>Myxococcales</taxon>
        <taxon>Cystobacterineae</taxon>
        <taxon>Archangiaceae</taxon>
        <taxon>Stigmatella</taxon>
    </lineage>
</organism>
<evidence type="ECO:0000313" key="2">
    <source>
        <dbReference type="EMBL" id="ADO68194.1"/>
    </source>
</evidence>
<dbReference type="KEGG" id="sur:STAUR_0385"/>
<reference evidence="2 3" key="1">
    <citation type="journal article" date="2011" name="Mol. Biol. Evol.">
        <title>Comparative genomic analysis of fruiting body formation in Myxococcales.</title>
        <authorList>
            <person name="Huntley S."/>
            <person name="Hamann N."/>
            <person name="Wegener-Feldbrugge S."/>
            <person name="Treuner-Lange A."/>
            <person name="Kube M."/>
            <person name="Reinhardt R."/>
            <person name="Klages S."/>
            <person name="Muller R."/>
            <person name="Ronning C.M."/>
            <person name="Nierman W.C."/>
            <person name="Sogaard-Andersen L."/>
        </authorList>
    </citation>
    <scope>NUCLEOTIDE SEQUENCE [LARGE SCALE GENOMIC DNA]</scope>
    <source>
        <strain evidence="2 3">DW4/3-1</strain>
    </source>
</reference>